<protein>
    <submittedName>
        <fullName evidence="2">Uncharacterized protein</fullName>
    </submittedName>
</protein>
<dbReference type="Proteomes" id="UP000193689">
    <property type="component" value="Unassembled WGS sequence"/>
</dbReference>
<name>A0A1Y2EAU4_9PEZI</name>
<reference evidence="2 3" key="1">
    <citation type="submission" date="2016-07" db="EMBL/GenBank/DDBJ databases">
        <title>Pervasive Adenine N6-methylation of Active Genes in Fungi.</title>
        <authorList>
            <consortium name="DOE Joint Genome Institute"/>
            <person name="Mondo S.J."/>
            <person name="Dannebaum R.O."/>
            <person name="Kuo R.C."/>
            <person name="Labutti K."/>
            <person name="Haridas S."/>
            <person name="Kuo A."/>
            <person name="Salamov A."/>
            <person name="Ahrendt S.R."/>
            <person name="Lipzen A."/>
            <person name="Sullivan W."/>
            <person name="Andreopoulos W.B."/>
            <person name="Clum A."/>
            <person name="Lindquist E."/>
            <person name="Daum C."/>
            <person name="Ramamoorthy G.K."/>
            <person name="Gryganskyi A."/>
            <person name="Culley D."/>
            <person name="Magnuson J.K."/>
            <person name="James T.Y."/>
            <person name="O'Malley M.A."/>
            <person name="Stajich J.E."/>
            <person name="Spatafora J.W."/>
            <person name="Visel A."/>
            <person name="Grigoriev I.V."/>
        </authorList>
    </citation>
    <scope>NUCLEOTIDE SEQUENCE [LARGE SCALE GENOMIC DNA]</scope>
    <source>
        <strain evidence="2 3">CBS 129021</strain>
    </source>
</reference>
<feature type="compositionally biased region" description="Basic and acidic residues" evidence="1">
    <location>
        <begin position="1"/>
        <end position="14"/>
    </location>
</feature>
<dbReference type="GeneID" id="63769814"/>
<keyword evidence="3" id="KW-1185">Reference proteome</keyword>
<evidence type="ECO:0000256" key="1">
    <source>
        <dbReference type="SAM" id="MobiDB-lite"/>
    </source>
</evidence>
<evidence type="ECO:0000313" key="3">
    <source>
        <dbReference type="Proteomes" id="UP000193689"/>
    </source>
</evidence>
<comment type="caution">
    <text evidence="2">The sequence shown here is derived from an EMBL/GenBank/DDBJ whole genome shotgun (WGS) entry which is preliminary data.</text>
</comment>
<feature type="region of interest" description="Disordered" evidence="1">
    <location>
        <begin position="1"/>
        <end position="23"/>
    </location>
</feature>
<organism evidence="2 3">
    <name type="scientific">Pseudomassariella vexata</name>
    <dbReference type="NCBI Taxonomy" id="1141098"/>
    <lineage>
        <taxon>Eukaryota</taxon>
        <taxon>Fungi</taxon>
        <taxon>Dikarya</taxon>
        <taxon>Ascomycota</taxon>
        <taxon>Pezizomycotina</taxon>
        <taxon>Sordariomycetes</taxon>
        <taxon>Xylariomycetidae</taxon>
        <taxon>Amphisphaeriales</taxon>
        <taxon>Pseudomassariaceae</taxon>
        <taxon>Pseudomassariella</taxon>
    </lineage>
</organism>
<accession>A0A1Y2EAU4</accession>
<dbReference type="EMBL" id="MCFJ01000003">
    <property type="protein sequence ID" value="ORY68693.1"/>
    <property type="molecule type" value="Genomic_DNA"/>
</dbReference>
<gene>
    <name evidence="2" type="ORF">BCR38DRAFT_136724</name>
</gene>
<proteinExistence type="predicted"/>
<sequence length="292" mass="32572">MYDPRYKAENDHKPASTLFERGLDHQAESTRLDRYIRTNRSRDDGTLSTFSNRSTSQTGYDQGAARELCAVRTCQAHSWNAKAMKVANHVKALSAAVRGPLAAGLHKTVKTVLLPTLLYGSEVCYKNRTKLTSRNAKGREKPVSIRLGGGRGAATSCDAREHWSRPSGGYCQYGKRQLVMPCSGPADYPRRRWRLKRRDTDTPADYRRCMTSHTPHGGRGRRPKNFLLLLYRGLIQLLRALRSTVGCYTPIVLLQLAGADLGDSPVQRCAAARSLLMRLVATTLRLPIPLVH</sequence>
<dbReference type="AlphaFoldDB" id="A0A1Y2EAU4"/>
<dbReference type="RefSeq" id="XP_040718980.1">
    <property type="nucleotide sequence ID" value="XM_040853602.1"/>
</dbReference>
<dbReference type="InParanoid" id="A0A1Y2EAU4"/>
<evidence type="ECO:0000313" key="2">
    <source>
        <dbReference type="EMBL" id="ORY68693.1"/>
    </source>
</evidence>